<evidence type="ECO:0000259" key="2">
    <source>
        <dbReference type="Pfam" id="PF20778"/>
    </source>
</evidence>
<dbReference type="InterPro" id="IPR048401">
    <property type="entry name" value="SLS1_C"/>
</dbReference>
<evidence type="ECO:0000313" key="4">
    <source>
        <dbReference type="Proteomes" id="UP001056384"/>
    </source>
</evidence>
<dbReference type="InterPro" id="IPR048400">
    <property type="entry name" value="SLS1_N"/>
</dbReference>
<dbReference type="Proteomes" id="UP001056384">
    <property type="component" value="Chromosome 1"/>
</dbReference>
<gene>
    <name evidence="3" type="ORF">Slin15195_G015200</name>
</gene>
<protein>
    <submittedName>
        <fullName evidence="3">Uncharacterized protein</fullName>
    </submittedName>
</protein>
<name>A0A9Q9ALN3_9PEZI</name>
<evidence type="ECO:0000313" key="3">
    <source>
        <dbReference type="EMBL" id="USW48201.1"/>
    </source>
</evidence>
<feature type="domain" description="SLS1 N-terminal" evidence="1">
    <location>
        <begin position="92"/>
        <end position="202"/>
    </location>
</feature>
<feature type="domain" description="SLS1 C-terminal" evidence="2">
    <location>
        <begin position="472"/>
        <end position="718"/>
    </location>
</feature>
<dbReference type="Pfam" id="PF20776">
    <property type="entry name" value="SLS1_N"/>
    <property type="match status" value="1"/>
</dbReference>
<dbReference type="Pfam" id="PF20778">
    <property type="entry name" value="SLS1_C"/>
    <property type="match status" value="1"/>
</dbReference>
<dbReference type="AlphaFoldDB" id="A0A9Q9ALN3"/>
<proteinExistence type="predicted"/>
<accession>A0A9Q9ALN3</accession>
<evidence type="ECO:0000259" key="1">
    <source>
        <dbReference type="Pfam" id="PF20776"/>
    </source>
</evidence>
<reference evidence="3" key="1">
    <citation type="submission" date="2022-06" db="EMBL/GenBank/DDBJ databases">
        <title>Complete genome sequences of two strains of the flax pathogen Septoria linicola.</title>
        <authorList>
            <person name="Lapalu N."/>
            <person name="Simon A."/>
            <person name="Demenou B."/>
            <person name="Paumier D."/>
            <person name="Guillot M.-P."/>
            <person name="Gout L."/>
            <person name="Valade R."/>
        </authorList>
    </citation>
    <scope>NUCLEOTIDE SEQUENCE</scope>
    <source>
        <strain evidence="3">SE15195</strain>
    </source>
</reference>
<keyword evidence="4" id="KW-1185">Reference proteome</keyword>
<organism evidence="3 4">
    <name type="scientific">Septoria linicola</name>
    <dbReference type="NCBI Taxonomy" id="215465"/>
    <lineage>
        <taxon>Eukaryota</taxon>
        <taxon>Fungi</taxon>
        <taxon>Dikarya</taxon>
        <taxon>Ascomycota</taxon>
        <taxon>Pezizomycotina</taxon>
        <taxon>Dothideomycetes</taxon>
        <taxon>Dothideomycetidae</taxon>
        <taxon>Mycosphaerellales</taxon>
        <taxon>Mycosphaerellaceae</taxon>
        <taxon>Septoria</taxon>
    </lineage>
</organism>
<sequence length="789" mass="86725">MAQSPTLIKTLLPLHVLATRPSNGNICTRLGALSLDKPASVVVLQDVHDSRDHGPPTDSAILTGHAIEQPQQTPSAQEIERAISNRHLRPDAVEISTSLETLRPESNALEQEAFEKLRQQLIVAYTLPQLSRYLMTVLRPTLQPVPPQTNLESHNKVVQAFAWQPGRTAIDTRRAKLVRATKLSRKSQTADRILRLAWKITVVSEEREVGELELMLQPWQMSMLFDLTCKGQDFYKHLLSPAFLVEATEVLTWRPDGILRITGRRRDAEEVAYQLEVALSNVGRLKIDLAGFLTSTATAAQVSNLCSDSELGHISRLTQSVILLEHRSTVVVYNRTTAGLSHARRLILSLIKASVGSERTTTALGTHVLDDLSAHCLVPADTTSSGLHIRERQHYMRRQVARMTGSTTAGLASPQQRDKLASKIVHHLHSLGTMQQGQHNGATYGGGYWKAPATTSEWQAEVVRILQPEASTEPPYQRTGDCIEHQPAQTAVQRHIPGIETVLSYLDLHRGSGENLDGRSTKSINVADEQGLRLIAHLVPAPPFAEQRHLPRIEMHFNLTASREHELDLIDMRAILAEQTVEVPLRSSSVDLLFTRQQAVAAKHELIRTDANIAAFMQTLQESVHDIGSTLSAPPEVVVAMPASLTGIQSTKGYSSMTYLLERFEQTQTRNFAVAGDGPECRSSDKELKSECTTDDLRLDYTEIEGDSIHGSSSILAVKHTEQVAQQLLTPALADAAQHAVDSTEVSDLARARLASGAPVYRATLAALRIAKLLTNAACGSVAVMRPVQ</sequence>
<dbReference type="EMBL" id="CP099418">
    <property type="protein sequence ID" value="USW48201.1"/>
    <property type="molecule type" value="Genomic_DNA"/>
</dbReference>